<reference evidence="1" key="1">
    <citation type="submission" date="2020-05" db="EMBL/GenBank/DDBJ databases">
        <title>Large-scale comparative analyses of tick genomes elucidate their genetic diversity and vector capacities.</title>
        <authorList>
            <person name="Jia N."/>
            <person name="Wang J."/>
            <person name="Shi W."/>
            <person name="Du L."/>
            <person name="Sun Y."/>
            <person name="Zhan W."/>
            <person name="Jiang J."/>
            <person name="Wang Q."/>
            <person name="Zhang B."/>
            <person name="Ji P."/>
            <person name="Sakyi L.B."/>
            <person name="Cui X."/>
            <person name="Yuan T."/>
            <person name="Jiang B."/>
            <person name="Yang W."/>
            <person name="Lam T.T.-Y."/>
            <person name="Chang Q."/>
            <person name="Ding S."/>
            <person name="Wang X."/>
            <person name="Zhu J."/>
            <person name="Ruan X."/>
            <person name="Zhao L."/>
            <person name="Wei J."/>
            <person name="Que T."/>
            <person name="Du C."/>
            <person name="Cheng J."/>
            <person name="Dai P."/>
            <person name="Han X."/>
            <person name="Huang E."/>
            <person name="Gao Y."/>
            <person name="Liu J."/>
            <person name="Shao H."/>
            <person name="Ye R."/>
            <person name="Li L."/>
            <person name="Wei W."/>
            <person name="Wang X."/>
            <person name="Wang C."/>
            <person name="Yang T."/>
            <person name="Huo Q."/>
            <person name="Li W."/>
            <person name="Guo W."/>
            <person name="Chen H."/>
            <person name="Zhou L."/>
            <person name="Ni X."/>
            <person name="Tian J."/>
            <person name="Zhou Y."/>
            <person name="Sheng Y."/>
            <person name="Liu T."/>
            <person name="Pan Y."/>
            <person name="Xia L."/>
            <person name="Li J."/>
            <person name="Zhao F."/>
            <person name="Cao W."/>
        </authorList>
    </citation>
    <scope>NUCLEOTIDE SEQUENCE</scope>
    <source>
        <strain evidence="1">Dsil-2018</strain>
    </source>
</reference>
<dbReference type="Proteomes" id="UP000821865">
    <property type="component" value="Chromosome 8"/>
</dbReference>
<evidence type="ECO:0000313" key="1">
    <source>
        <dbReference type="EMBL" id="KAH7938086.1"/>
    </source>
</evidence>
<organism evidence="1 2">
    <name type="scientific">Dermacentor silvarum</name>
    <name type="common">Tick</name>
    <dbReference type="NCBI Taxonomy" id="543639"/>
    <lineage>
        <taxon>Eukaryota</taxon>
        <taxon>Metazoa</taxon>
        <taxon>Ecdysozoa</taxon>
        <taxon>Arthropoda</taxon>
        <taxon>Chelicerata</taxon>
        <taxon>Arachnida</taxon>
        <taxon>Acari</taxon>
        <taxon>Parasitiformes</taxon>
        <taxon>Ixodida</taxon>
        <taxon>Ixodoidea</taxon>
        <taxon>Ixodidae</taxon>
        <taxon>Rhipicephalinae</taxon>
        <taxon>Dermacentor</taxon>
    </lineage>
</organism>
<evidence type="ECO:0000313" key="2">
    <source>
        <dbReference type="Proteomes" id="UP000821865"/>
    </source>
</evidence>
<comment type="caution">
    <text evidence="1">The sequence shown here is derived from an EMBL/GenBank/DDBJ whole genome shotgun (WGS) entry which is preliminary data.</text>
</comment>
<dbReference type="EMBL" id="CM023477">
    <property type="protein sequence ID" value="KAH7938086.1"/>
    <property type="molecule type" value="Genomic_DNA"/>
</dbReference>
<gene>
    <name evidence="1" type="ORF">HPB49_019764</name>
</gene>
<sequence>MYVDDVESAVLQMRESGFNAILDDSVKAAEASHVEMRMPRVTGRQLHRHNVPVASVEEHFRLSVFLHFLDYLISQLNERFKRHRHTLKMLSSLLPQNIPEAATIPIAEEFTALYSNIISASELQGELAVWAAKWKSEKRETPNMSAMQAVANCPEVFFPNVHRLLKILATLPVSTAEAERSFSSLRRLKTYLRASTTNDRLVAIALLNIHREIQVRPEDVLSVLYRERRRLQLNV</sequence>
<proteinExistence type="predicted"/>
<accession>A0ACB8CAX0</accession>
<protein>
    <submittedName>
        <fullName evidence="1">Uncharacterized protein</fullName>
    </submittedName>
</protein>
<keyword evidence="2" id="KW-1185">Reference proteome</keyword>
<name>A0ACB8CAX0_DERSI</name>